<keyword evidence="3" id="KW-1185">Reference proteome</keyword>
<dbReference type="RefSeq" id="WP_142934589.1">
    <property type="nucleotide sequence ID" value="NZ_ML660171.1"/>
</dbReference>
<gene>
    <name evidence="2" type="ORF">FLL46_24240</name>
</gene>
<feature type="domain" description="Phosphoadenosine phosphosulphate reductase" evidence="1">
    <location>
        <begin position="11"/>
        <end position="203"/>
    </location>
</feature>
<name>A0A545U0C6_9GAMM</name>
<evidence type="ECO:0000313" key="2">
    <source>
        <dbReference type="EMBL" id="TQV82883.1"/>
    </source>
</evidence>
<dbReference type="InterPro" id="IPR014729">
    <property type="entry name" value="Rossmann-like_a/b/a_fold"/>
</dbReference>
<proteinExistence type="predicted"/>
<dbReference type="AlphaFoldDB" id="A0A545U0C6"/>
<sequence length="262" mass="30145">MTINLKYFDWIVINSSAGKDSQTILDVVGKQAIELGIQDRVVVFHADLGRVEWPGTAELAEEQANRYGFRFEKIARPQGDLLTHIEQRGKFPDSARRYCTSDHKRGQGRKLLTQITSETFTGERPLRILNCMGFRRQESPARAKKLFFKKDESASNKTKRHVYEYCPILDWSEDEVWENIHKSGVRYHWAYDEGMPRLSCCFCVLASESALIRASQLRPNLALEYKSVESRIGHKFKQGLSMAEIIEKGKLIKTTQIDNWAA</sequence>
<evidence type="ECO:0000313" key="3">
    <source>
        <dbReference type="Proteomes" id="UP000315439"/>
    </source>
</evidence>
<dbReference type="Gene3D" id="3.40.50.620">
    <property type="entry name" value="HUPs"/>
    <property type="match status" value="1"/>
</dbReference>
<dbReference type="InterPro" id="IPR002500">
    <property type="entry name" value="PAPS_reduct_dom"/>
</dbReference>
<protein>
    <submittedName>
        <fullName evidence="2">Phosphoadenosine phosphosulfate reductase family protein</fullName>
    </submittedName>
</protein>
<comment type="caution">
    <text evidence="2">The sequence shown here is derived from an EMBL/GenBank/DDBJ whole genome shotgun (WGS) entry which is preliminary data.</text>
</comment>
<dbReference type="Proteomes" id="UP000315439">
    <property type="component" value="Unassembled WGS sequence"/>
</dbReference>
<dbReference type="PANTHER" id="PTHR43196:SF2">
    <property type="entry name" value="PHOSPHOADENOSINE PHOSPHOSULFATE REDUCTASE"/>
    <property type="match status" value="1"/>
</dbReference>
<organism evidence="2 3">
    <name type="scientific">Aliikangiella coralliicola</name>
    <dbReference type="NCBI Taxonomy" id="2592383"/>
    <lineage>
        <taxon>Bacteria</taxon>
        <taxon>Pseudomonadati</taxon>
        <taxon>Pseudomonadota</taxon>
        <taxon>Gammaproteobacteria</taxon>
        <taxon>Oceanospirillales</taxon>
        <taxon>Pleioneaceae</taxon>
        <taxon>Aliikangiella</taxon>
    </lineage>
</organism>
<reference evidence="2 3" key="1">
    <citation type="submission" date="2019-07" db="EMBL/GenBank/DDBJ databases">
        <title>Draft genome for Aliikangiella sp. M105.</title>
        <authorList>
            <person name="Wang G."/>
        </authorList>
    </citation>
    <scope>NUCLEOTIDE SEQUENCE [LARGE SCALE GENOMIC DNA]</scope>
    <source>
        <strain evidence="2 3">M105</strain>
    </source>
</reference>
<dbReference type="GO" id="GO:0003824">
    <property type="term" value="F:catalytic activity"/>
    <property type="evidence" value="ECO:0007669"/>
    <property type="project" value="InterPro"/>
</dbReference>
<dbReference type="OrthoDB" id="9794018at2"/>
<evidence type="ECO:0000259" key="1">
    <source>
        <dbReference type="Pfam" id="PF01507"/>
    </source>
</evidence>
<accession>A0A545U0C6</accession>
<dbReference type="EMBL" id="VIKS01000015">
    <property type="protein sequence ID" value="TQV82883.1"/>
    <property type="molecule type" value="Genomic_DNA"/>
</dbReference>
<dbReference type="SUPFAM" id="SSF52402">
    <property type="entry name" value="Adenine nucleotide alpha hydrolases-like"/>
    <property type="match status" value="1"/>
</dbReference>
<dbReference type="PANTHER" id="PTHR43196">
    <property type="entry name" value="SULFATE ADENYLYLTRANSFERASE SUBUNIT 2"/>
    <property type="match status" value="1"/>
</dbReference>
<dbReference type="Pfam" id="PF01507">
    <property type="entry name" value="PAPS_reduct"/>
    <property type="match status" value="1"/>
</dbReference>
<dbReference type="InterPro" id="IPR050128">
    <property type="entry name" value="Sulfate_adenylyltrnsfr_sub2"/>
</dbReference>